<dbReference type="InterPro" id="IPR036465">
    <property type="entry name" value="vWFA_dom_sf"/>
</dbReference>
<sequence>MGGKSIQRSSECLELFIRSLPSPSYFNVICFGSQHKSLFTNSEPYNEQTATEVINLAQNLKADLGDTDIYTPLRAFKTTEGCDAGLVEGMANSSGGKSDFVQEGDYICEKVIPQLQSSLHPGLSSIEIHFEGEESNAFEVSSFPLPSVNESGSFVIYLRARKSEKSRSTFENGILVTGGYGENTVEVPVQEIFTLEEVEEDELGCSSGRNVSKAILPLFAFSVLQKYGEMPQISNSEREKAIELSLSSGVLGKFAALVGMAETKEKIYSGELFKYVVHGRTKQTARRSTDGCAPRKSPDAKMTPTTNESEESMQYNLLTITRFQKFEGFWEDLEAVQKLAGLSVNRIDEVSVSDKNMENNCIATILAVAGQ</sequence>
<gene>
    <name evidence="2" type="ORF">M9Y10_020020</name>
</gene>
<accession>A0ABR2HF02</accession>
<name>A0ABR2HF02_9EUKA</name>
<comment type="caution">
    <text evidence="2">The sequence shown here is derived from an EMBL/GenBank/DDBJ whole genome shotgun (WGS) entry which is preliminary data.</text>
</comment>
<dbReference type="SUPFAM" id="SSF53300">
    <property type="entry name" value="vWA-like"/>
    <property type="match status" value="1"/>
</dbReference>
<reference evidence="2 3" key="1">
    <citation type="submission" date="2024-04" db="EMBL/GenBank/DDBJ databases">
        <title>Tritrichomonas musculus Genome.</title>
        <authorList>
            <person name="Alves-Ferreira E."/>
            <person name="Grigg M."/>
            <person name="Lorenzi H."/>
            <person name="Galac M."/>
        </authorList>
    </citation>
    <scope>NUCLEOTIDE SEQUENCE [LARGE SCALE GENOMIC DNA]</scope>
    <source>
        <strain evidence="2 3">EAF2021</strain>
    </source>
</reference>
<evidence type="ECO:0000256" key="1">
    <source>
        <dbReference type="SAM" id="MobiDB-lite"/>
    </source>
</evidence>
<feature type="region of interest" description="Disordered" evidence="1">
    <location>
        <begin position="286"/>
        <end position="309"/>
    </location>
</feature>
<protein>
    <submittedName>
        <fullName evidence="2">von Willebrand factor A domain-containing protein 5A</fullName>
    </submittedName>
</protein>
<dbReference type="Proteomes" id="UP001470230">
    <property type="component" value="Unassembled WGS sequence"/>
</dbReference>
<keyword evidence="3" id="KW-1185">Reference proteome</keyword>
<dbReference type="PANTHER" id="PTHR45737:SF6">
    <property type="entry name" value="VON WILLEBRAND FACTOR A DOMAIN-CONTAINING PROTEIN 5A"/>
    <property type="match status" value="1"/>
</dbReference>
<organism evidence="2 3">
    <name type="scientific">Tritrichomonas musculus</name>
    <dbReference type="NCBI Taxonomy" id="1915356"/>
    <lineage>
        <taxon>Eukaryota</taxon>
        <taxon>Metamonada</taxon>
        <taxon>Parabasalia</taxon>
        <taxon>Tritrichomonadida</taxon>
        <taxon>Tritrichomonadidae</taxon>
        <taxon>Tritrichomonas</taxon>
    </lineage>
</organism>
<dbReference type="EMBL" id="JAPFFF010000029">
    <property type="protein sequence ID" value="KAK8846019.1"/>
    <property type="molecule type" value="Genomic_DNA"/>
</dbReference>
<evidence type="ECO:0000313" key="3">
    <source>
        <dbReference type="Proteomes" id="UP001470230"/>
    </source>
</evidence>
<evidence type="ECO:0000313" key="2">
    <source>
        <dbReference type="EMBL" id="KAK8846019.1"/>
    </source>
</evidence>
<dbReference type="PANTHER" id="PTHR45737">
    <property type="entry name" value="VON WILLEBRAND FACTOR A DOMAIN-CONTAINING PROTEIN 5A"/>
    <property type="match status" value="1"/>
</dbReference>
<proteinExistence type="predicted"/>